<comment type="cofactor">
    <cofactor evidence="1">
        <name>Mg(2+)</name>
        <dbReference type="ChEBI" id="CHEBI:18420"/>
    </cofactor>
</comment>
<dbReference type="OrthoDB" id="10257492at2759"/>
<comment type="similarity">
    <text evidence="7">Belongs to the FPP/GGPP synthase family.</text>
</comment>
<dbReference type="InterPro" id="IPR008949">
    <property type="entry name" value="Isoprenoid_synthase_dom_sf"/>
</dbReference>
<dbReference type="CDD" id="cd00685">
    <property type="entry name" value="Trans_IPPS_HT"/>
    <property type="match status" value="1"/>
</dbReference>
<dbReference type="EMBL" id="CAKOFQ010006664">
    <property type="protein sequence ID" value="CAH1956271.1"/>
    <property type="molecule type" value="Genomic_DNA"/>
</dbReference>
<reference evidence="8" key="1">
    <citation type="submission" date="2022-03" db="EMBL/GenBank/DDBJ databases">
        <authorList>
            <person name="Sayadi A."/>
        </authorList>
    </citation>
    <scope>NUCLEOTIDE SEQUENCE</scope>
</reference>
<dbReference type="InterPro" id="IPR039702">
    <property type="entry name" value="FPS1-like"/>
</dbReference>
<sequence length="263" mass="30486">MIMDDVIDKSELRRNAPCWYKQEDPCWHLQEGVGVAAINDALLLEASIYTLLKKYFDGKECYKYVSGLLHETATKTIMGQSLDMMCQNPDGSPRLDAFTMNRYQAIVKYKTSHYTFHLPSGLAMYLANWYDDEQHRQAKTIFLEIGEFFQIQDDFLDCFGDSELTGKKGTDIQEGKCSWLAVVALQRATSAQRKIMEEHYGKPDEKSIQLIKDLYLELNLPATYATYEEECFNRIRTHIQQISKGLPHELFFKLLNKIYKRSG</sequence>
<keyword evidence="3" id="KW-0479">Metal-binding</keyword>
<evidence type="ECO:0000256" key="2">
    <source>
        <dbReference type="ARBA" id="ARBA00022679"/>
    </source>
</evidence>
<dbReference type="Proteomes" id="UP001152888">
    <property type="component" value="Unassembled WGS sequence"/>
</dbReference>
<dbReference type="PANTHER" id="PTHR11525">
    <property type="entry name" value="FARNESYL-PYROPHOSPHATE SYNTHETASE"/>
    <property type="match status" value="1"/>
</dbReference>
<gene>
    <name evidence="8" type="ORF">ACAOBT_LOCUS1479</name>
</gene>
<organism evidence="8 9">
    <name type="scientific">Acanthoscelides obtectus</name>
    <name type="common">Bean weevil</name>
    <name type="synonym">Bruchus obtectus</name>
    <dbReference type="NCBI Taxonomy" id="200917"/>
    <lineage>
        <taxon>Eukaryota</taxon>
        <taxon>Metazoa</taxon>
        <taxon>Ecdysozoa</taxon>
        <taxon>Arthropoda</taxon>
        <taxon>Hexapoda</taxon>
        <taxon>Insecta</taxon>
        <taxon>Pterygota</taxon>
        <taxon>Neoptera</taxon>
        <taxon>Endopterygota</taxon>
        <taxon>Coleoptera</taxon>
        <taxon>Polyphaga</taxon>
        <taxon>Cucujiformia</taxon>
        <taxon>Chrysomeloidea</taxon>
        <taxon>Chrysomelidae</taxon>
        <taxon>Bruchinae</taxon>
        <taxon>Bruchini</taxon>
        <taxon>Acanthoscelides</taxon>
    </lineage>
</organism>
<accession>A0A9P0JPF2</accession>
<protein>
    <recommendedName>
        <fullName evidence="6">Farnesyl pyrophosphate synthase</fullName>
    </recommendedName>
</protein>
<dbReference type="GO" id="GO:0005737">
    <property type="term" value="C:cytoplasm"/>
    <property type="evidence" value="ECO:0007669"/>
    <property type="project" value="TreeGrafter"/>
</dbReference>
<comment type="pathway">
    <text evidence="5">Pheromone biosynthesis.</text>
</comment>
<dbReference type="GO" id="GO:0042811">
    <property type="term" value="P:pheromone biosynthetic process"/>
    <property type="evidence" value="ECO:0007669"/>
    <property type="project" value="UniProtKB-ARBA"/>
</dbReference>
<evidence type="ECO:0000256" key="3">
    <source>
        <dbReference type="ARBA" id="ARBA00022723"/>
    </source>
</evidence>
<evidence type="ECO:0000256" key="4">
    <source>
        <dbReference type="ARBA" id="ARBA00022842"/>
    </source>
</evidence>
<evidence type="ECO:0000313" key="8">
    <source>
        <dbReference type="EMBL" id="CAH1956271.1"/>
    </source>
</evidence>
<dbReference type="PANTHER" id="PTHR11525:SF0">
    <property type="entry name" value="FARNESYL PYROPHOSPHATE SYNTHASE"/>
    <property type="match status" value="1"/>
</dbReference>
<evidence type="ECO:0000256" key="5">
    <source>
        <dbReference type="ARBA" id="ARBA00033740"/>
    </source>
</evidence>
<keyword evidence="4" id="KW-0460">Magnesium</keyword>
<evidence type="ECO:0000313" key="9">
    <source>
        <dbReference type="Proteomes" id="UP001152888"/>
    </source>
</evidence>
<dbReference type="GO" id="GO:0004337">
    <property type="term" value="F:(2E,6E)-farnesyl diphosphate synthase activity"/>
    <property type="evidence" value="ECO:0007669"/>
    <property type="project" value="TreeGrafter"/>
</dbReference>
<comment type="caution">
    <text evidence="8">The sequence shown here is derived from an EMBL/GenBank/DDBJ whole genome shotgun (WGS) entry which is preliminary data.</text>
</comment>
<dbReference type="GO" id="GO:0045337">
    <property type="term" value="P:farnesyl diphosphate biosynthetic process"/>
    <property type="evidence" value="ECO:0007669"/>
    <property type="project" value="TreeGrafter"/>
</dbReference>
<dbReference type="Pfam" id="PF00348">
    <property type="entry name" value="polyprenyl_synt"/>
    <property type="match status" value="1"/>
</dbReference>
<dbReference type="AlphaFoldDB" id="A0A9P0JPF2"/>
<dbReference type="Gene3D" id="1.10.600.10">
    <property type="entry name" value="Farnesyl Diphosphate Synthase"/>
    <property type="match status" value="1"/>
</dbReference>
<dbReference type="GO" id="GO:0046872">
    <property type="term" value="F:metal ion binding"/>
    <property type="evidence" value="ECO:0007669"/>
    <property type="project" value="UniProtKB-KW"/>
</dbReference>
<dbReference type="PROSITE" id="PS00444">
    <property type="entry name" value="POLYPRENYL_SYNTHASE_2"/>
    <property type="match status" value="1"/>
</dbReference>
<dbReference type="SUPFAM" id="SSF48576">
    <property type="entry name" value="Terpenoid synthases"/>
    <property type="match status" value="1"/>
</dbReference>
<evidence type="ECO:0000256" key="6">
    <source>
        <dbReference type="ARBA" id="ARBA00034546"/>
    </source>
</evidence>
<evidence type="ECO:0000256" key="7">
    <source>
        <dbReference type="RuleBase" id="RU004466"/>
    </source>
</evidence>
<keyword evidence="9" id="KW-1185">Reference proteome</keyword>
<dbReference type="GO" id="GO:0004161">
    <property type="term" value="F:dimethylallyltranstransferase activity"/>
    <property type="evidence" value="ECO:0007669"/>
    <property type="project" value="TreeGrafter"/>
</dbReference>
<name>A0A9P0JPF2_ACAOB</name>
<dbReference type="SFLD" id="SFLDS00005">
    <property type="entry name" value="Isoprenoid_Synthase_Type_I"/>
    <property type="match status" value="1"/>
</dbReference>
<proteinExistence type="inferred from homology"/>
<dbReference type="InterPro" id="IPR033749">
    <property type="entry name" value="Polyprenyl_synt_CS"/>
</dbReference>
<evidence type="ECO:0000256" key="1">
    <source>
        <dbReference type="ARBA" id="ARBA00001946"/>
    </source>
</evidence>
<keyword evidence="2 7" id="KW-0808">Transferase</keyword>
<dbReference type="InterPro" id="IPR000092">
    <property type="entry name" value="Polyprenyl_synt"/>
</dbReference>